<comment type="pathway">
    <text evidence="2">Cofactor biosynthesis; (R)-pantothenate biosynthesis; (R)-pantoate from 3-methyl-2-oxobutanoate: step 2/2.</text>
</comment>
<organism evidence="13 14">
    <name type="scientific">Burkholderia singularis</name>
    <dbReference type="NCBI Taxonomy" id="1503053"/>
    <lineage>
        <taxon>Bacteria</taxon>
        <taxon>Pseudomonadati</taxon>
        <taxon>Pseudomonadota</taxon>
        <taxon>Betaproteobacteria</taxon>
        <taxon>Burkholderiales</taxon>
        <taxon>Burkholderiaceae</taxon>
        <taxon>Burkholderia</taxon>
        <taxon>pseudomallei group</taxon>
    </lineage>
</organism>
<dbReference type="UniPathway" id="UPA00028">
    <property type="reaction ID" value="UER00004"/>
</dbReference>
<sequence length="351" mass="37624">MTRVGNLRYPLAHMHHETASARSMQMTIQRGFLTMRILVVGAGATGGYFGGRLAAAGRDVTFLVRDARAQALERDGLVIHSPRGDLTLTDVKTIRAGDAHEPFDLVFLSCKAYSLDDAIASFAPFVGENTLILPVLNGMRHLDILQAKFGRARVLGGLCVIAAALDGSQHVVHLNDLHAVSFGELDGGVSARVQAVADTLGGAGFDVTASEAIIARMWEKWVFLATLAASTSLFRGSVGDILSAPDGKRLLETMLGECSALAQRNGYEPSGEFVARMQKMLLTPSDLTASMMRDVEQHARVEADHVIGDLLARGGDAEQTGAAISLLRVAYNHLKIYEARSLREAGTAQSR</sequence>
<evidence type="ECO:0000313" key="14">
    <source>
        <dbReference type="Proteomes" id="UP000198460"/>
    </source>
</evidence>
<dbReference type="Pfam" id="PF08546">
    <property type="entry name" value="ApbA_C"/>
    <property type="match status" value="1"/>
</dbReference>
<dbReference type="SUPFAM" id="SSF48179">
    <property type="entry name" value="6-phosphogluconate dehydrogenase C-terminal domain-like"/>
    <property type="match status" value="1"/>
</dbReference>
<evidence type="ECO:0000256" key="9">
    <source>
        <dbReference type="ARBA" id="ARBA00032024"/>
    </source>
</evidence>
<dbReference type="InterPro" id="IPR036291">
    <property type="entry name" value="NAD(P)-bd_dom_sf"/>
</dbReference>
<accession>A0A238H8N1</accession>
<evidence type="ECO:0000256" key="4">
    <source>
        <dbReference type="ARBA" id="ARBA00013014"/>
    </source>
</evidence>
<evidence type="ECO:0000313" key="13">
    <source>
        <dbReference type="EMBL" id="SMG01634.1"/>
    </source>
</evidence>
<dbReference type="GO" id="GO:0015940">
    <property type="term" value="P:pantothenate biosynthetic process"/>
    <property type="evidence" value="ECO:0007669"/>
    <property type="project" value="UniProtKB-UniPathway"/>
</dbReference>
<dbReference type="GO" id="GO:0005737">
    <property type="term" value="C:cytoplasm"/>
    <property type="evidence" value="ECO:0007669"/>
    <property type="project" value="TreeGrafter"/>
</dbReference>
<dbReference type="Gene3D" id="1.10.1040.10">
    <property type="entry name" value="N-(1-d-carboxylethyl)-l-norvaline Dehydrogenase, domain 2"/>
    <property type="match status" value="1"/>
</dbReference>
<evidence type="ECO:0000256" key="10">
    <source>
        <dbReference type="ARBA" id="ARBA00048793"/>
    </source>
</evidence>
<dbReference type="InterPro" id="IPR008927">
    <property type="entry name" value="6-PGluconate_DH-like_C_sf"/>
</dbReference>
<protein>
    <recommendedName>
        <fullName evidence="5">2-dehydropantoate 2-reductase</fullName>
        <ecNumber evidence="4">1.1.1.169</ecNumber>
    </recommendedName>
    <alternativeName>
        <fullName evidence="9">Ketopantoate reductase</fullName>
    </alternativeName>
</protein>
<keyword evidence="6" id="KW-0566">Pantothenate biosynthesis</keyword>
<dbReference type="EMBL" id="FXAN01000078">
    <property type="protein sequence ID" value="SMG01634.1"/>
    <property type="molecule type" value="Genomic_DNA"/>
</dbReference>
<dbReference type="FunFam" id="3.40.50.720:FF:000307">
    <property type="entry name" value="2-dehydropantoate 2-reductase"/>
    <property type="match status" value="1"/>
</dbReference>
<dbReference type="NCBIfam" id="NF005094">
    <property type="entry name" value="PRK06522.2-5"/>
    <property type="match status" value="1"/>
</dbReference>
<comment type="function">
    <text evidence="1">Catalyzes the NADPH-dependent reduction of ketopantoate into pantoic acid.</text>
</comment>
<evidence type="ECO:0000256" key="2">
    <source>
        <dbReference type="ARBA" id="ARBA00004994"/>
    </source>
</evidence>
<dbReference type="PANTHER" id="PTHR21708">
    <property type="entry name" value="PROBABLE 2-DEHYDROPANTOATE 2-REDUCTASE"/>
    <property type="match status" value="1"/>
</dbReference>
<dbReference type="GO" id="GO:0008677">
    <property type="term" value="F:2-dehydropantoate 2-reductase activity"/>
    <property type="evidence" value="ECO:0007669"/>
    <property type="project" value="UniProtKB-EC"/>
</dbReference>
<dbReference type="PANTHER" id="PTHR21708:SF26">
    <property type="entry name" value="2-DEHYDROPANTOATE 2-REDUCTASE"/>
    <property type="match status" value="1"/>
</dbReference>
<feature type="domain" description="Ketopantoate reductase C-terminal" evidence="12">
    <location>
        <begin position="213"/>
        <end position="337"/>
    </location>
</feature>
<dbReference type="EC" id="1.1.1.169" evidence="4"/>
<evidence type="ECO:0000256" key="7">
    <source>
        <dbReference type="ARBA" id="ARBA00022857"/>
    </source>
</evidence>
<dbReference type="InterPro" id="IPR051402">
    <property type="entry name" value="KPR-Related"/>
</dbReference>
<evidence type="ECO:0000256" key="6">
    <source>
        <dbReference type="ARBA" id="ARBA00022655"/>
    </source>
</evidence>
<dbReference type="InterPro" id="IPR013752">
    <property type="entry name" value="KPA_reductase"/>
</dbReference>
<comment type="catalytic activity">
    <reaction evidence="10">
        <text>(R)-pantoate + NADP(+) = 2-dehydropantoate + NADPH + H(+)</text>
        <dbReference type="Rhea" id="RHEA:16233"/>
        <dbReference type="ChEBI" id="CHEBI:11561"/>
        <dbReference type="ChEBI" id="CHEBI:15378"/>
        <dbReference type="ChEBI" id="CHEBI:15980"/>
        <dbReference type="ChEBI" id="CHEBI:57783"/>
        <dbReference type="ChEBI" id="CHEBI:58349"/>
        <dbReference type="EC" id="1.1.1.169"/>
    </reaction>
</comment>
<dbReference type="SUPFAM" id="SSF51735">
    <property type="entry name" value="NAD(P)-binding Rossmann-fold domains"/>
    <property type="match status" value="1"/>
</dbReference>
<dbReference type="InterPro" id="IPR003710">
    <property type="entry name" value="ApbA"/>
</dbReference>
<dbReference type="InterPro" id="IPR013328">
    <property type="entry name" value="6PGD_dom2"/>
</dbReference>
<dbReference type="FunFam" id="1.10.1040.10:FF:000017">
    <property type="entry name" value="2-dehydropantoate 2-reductase"/>
    <property type="match status" value="1"/>
</dbReference>
<dbReference type="NCBIfam" id="TIGR00745">
    <property type="entry name" value="apbA_panE"/>
    <property type="match status" value="1"/>
</dbReference>
<dbReference type="Gene3D" id="3.40.50.720">
    <property type="entry name" value="NAD(P)-binding Rossmann-like Domain"/>
    <property type="match status" value="1"/>
</dbReference>
<keyword evidence="7" id="KW-0521">NADP</keyword>
<dbReference type="Proteomes" id="UP000198460">
    <property type="component" value="Unassembled WGS sequence"/>
</dbReference>
<dbReference type="AlphaFoldDB" id="A0A238H8N1"/>
<evidence type="ECO:0000256" key="3">
    <source>
        <dbReference type="ARBA" id="ARBA00007870"/>
    </source>
</evidence>
<name>A0A238H8N1_9BURK</name>
<comment type="similarity">
    <text evidence="3">Belongs to the ketopantoate reductase family.</text>
</comment>
<feature type="domain" description="Ketopantoate reductase N-terminal" evidence="11">
    <location>
        <begin position="37"/>
        <end position="186"/>
    </location>
</feature>
<evidence type="ECO:0000259" key="12">
    <source>
        <dbReference type="Pfam" id="PF08546"/>
    </source>
</evidence>
<reference evidence="13 14" key="1">
    <citation type="submission" date="2017-04" db="EMBL/GenBank/DDBJ databases">
        <authorList>
            <person name="Afonso C.L."/>
            <person name="Miller P.J."/>
            <person name="Scott M.A."/>
            <person name="Spackman E."/>
            <person name="Goraichik I."/>
            <person name="Dimitrov K.M."/>
            <person name="Suarez D.L."/>
            <person name="Swayne D.E."/>
        </authorList>
    </citation>
    <scope>NUCLEOTIDE SEQUENCE [LARGE SCALE GENOMIC DNA]</scope>
    <source>
        <strain evidence="13">LMG 28154</strain>
    </source>
</reference>
<evidence type="ECO:0000256" key="1">
    <source>
        <dbReference type="ARBA" id="ARBA00002919"/>
    </source>
</evidence>
<evidence type="ECO:0000256" key="5">
    <source>
        <dbReference type="ARBA" id="ARBA00019465"/>
    </source>
</evidence>
<gene>
    <name evidence="13" type="ORF">BSIN_4517</name>
</gene>
<dbReference type="Pfam" id="PF02558">
    <property type="entry name" value="ApbA"/>
    <property type="match status" value="1"/>
</dbReference>
<keyword evidence="8 13" id="KW-0560">Oxidoreductase</keyword>
<evidence type="ECO:0000259" key="11">
    <source>
        <dbReference type="Pfam" id="PF02558"/>
    </source>
</evidence>
<dbReference type="InterPro" id="IPR013332">
    <property type="entry name" value="KPR_N"/>
</dbReference>
<evidence type="ECO:0000256" key="8">
    <source>
        <dbReference type="ARBA" id="ARBA00023002"/>
    </source>
</evidence>
<proteinExistence type="inferred from homology"/>